<keyword evidence="1" id="KW-1133">Transmembrane helix</keyword>
<name>A0A521EET9_9EURY</name>
<feature type="domain" description="DUF7305" evidence="2">
    <location>
        <begin position="261"/>
        <end position="454"/>
    </location>
</feature>
<feature type="transmembrane region" description="Helical" evidence="1">
    <location>
        <begin position="12"/>
        <end position="36"/>
    </location>
</feature>
<organism evidence="3 4">
    <name type="scientific">Halorubrum cibi</name>
    <dbReference type="NCBI Taxonomy" id="413815"/>
    <lineage>
        <taxon>Archaea</taxon>
        <taxon>Methanobacteriati</taxon>
        <taxon>Methanobacteriota</taxon>
        <taxon>Stenosarchaea group</taxon>
        <taxon>Halobacteria</taxon>
        <taxon>Halobacteriales</taxon>
        <taxon>Haloferacaceae</taxon>
        <taxon>Halorubrum</taxon>
    </lineage>
</organism>
<dbReference type="InterPro" id="IPR055729">
    <property type="entry name" value="DUF7305"/>
</dbReference>
<keyword evidence="4" id="KW-1185">Reference proteome</keyword>
<dbReference type="Pfam" id="PF23981">
    <property type="entry name" value="DUF7305"/>
    <property type="match status" value="1"/>
</dbReference>
<reference evidence="3 4" key="1">
    <citation type="submission" date="2017-05" db="EMBL/GenBank/DDBJ databases">
        <authorList>
            <person name="Varghese N."/>
            <person name="Submissions S."/>
        </authorList>
    </citation>
    <scope>NUCLEOTIDE SEQUENCE [LARGE SCALE GENOMIC DNA]</scope>
    <source>
        <strain evidence="3 4">DSM 19504</strain>
    </source>
</reference>
<dbReference type="InterPro" id="IPR055713">
    <property type="entry name" value="DUF7289"/>
</dbReference>
<dbReference type="AlphaFoldDB" id="A0A521EET9"/>
<accession>A0A521EET9</accession>
<keyword evidence="1" id="KW-0812">Transmembrane</keyword>
<keyword evidence="3" id="KW-0282">Flagellum</keyword>
<proteinExistence type="predicted"/>
<dbReference type="EMBL" id="FXTD01000010">
    <property type="protein sequence ID" value="SMO81680.1"/>
    <property type="molecule type" value="Genomic_DNA"/>
</dbReference>
<dbReference type="RefSeq" id="WP_142987368.1">
    <property type="nucleotide sequence ID" value="NZ_FXTD01000010.1"/>
</dbReference>
<dbReference type="InterPro" id="IPR013373">
    <property type="entry name" value="Flagellin/pilin_N_arc"/>
</dbReference>
<dbReference type="Pfam" id="PF23960">
    <property type="entry name" value="DUF7289"/>
    <property type="match status" value="1"/>
</dbReference>
<evidence type="ECO:0000313" key="4">
    <source>
        <dbReference type="Proteomes" id="UP000319712"/>
    </source>
</evidence>
<keyword evidence="1" id="KW-0472">Membrane</keyword>
<evidence type="ECO:0000256" key="1">
    <source>
        <dbReference type="SAM" id="Phobius"/>
    </source>
</evidence>
<evidence type="ECO:0000259" key="2">
    <source>
        <dbReference type="Pfam" id="PF23981"/>
    </source>
</evidence>
<dbReference type="OrthoDB" id="148042at2157"/>
<evidence type="ECO:0000313" key="3">
    <source>
        <dbReference type="EMBL" id="SMO81680.1"/>
    </source>
</evidence>
<gene>
    <name evidence="3" type="ORF">SAMN06264867_11048</name>
</gene>
<keyword evidence="3" id="KW-0969">Cilium</keyword>
<keyword evidence="3" id="KW-0966">Cell projection</keyword>
<dbReference type="NCBIfam" id="TIGR02537">
    <property type="entry name" value="arch_flag_Nterm"/>
    <property type="match status" value="1"/>
</dbReference>
<sequence length="484" mass="51127">MYPGERAQSEVIGTVLLLGITIAAVTATVATGSVALGAVTDEAQAAGVENGMSQFTSQASLVALGETDAKRFDLGSVDGGDLRLEKDAGRVEVRIERPDGNVTNESYSLGALVYSGESREIAVQGGGVWSSDGTRGRMVSPPEYHYRGETLTFPIVRLTADSERHTSTRGTGVVRRTNASKEVFPNVSNPLENGTVVVEVRSDYYEGWYDFFSQRAEGDVTKDDANRTVTARLVVPEVVTFDRAITVQQFDGYSHKGKPQNELNVDEYREGVSTPSPNGLIENEIEAAEADNDNAAESCVTPTGFDGCGTVGSGVYHFPGDATVDDDFEFDTTGGDVVVAVDGDFDIGNSEMAIADNSSNGVTYYVNGSLDIQGSGTVGTDPDPTQADRNVFYVAGGFLDESAGEGSPTMEAIVYAPNADVVAKGKPTLRGAFVTNSLSTGGNARVEYDTNLGDLDIRITGGGGSSPITYLHVSENVVGLRFDE</sequence>
<protein>
    <submittedName>
        <fullName evidence="3">Flagellin N-terminal-like domain-containing protein</fullName>
    </submittedName>
</protein>
<dbReference type="Proteomes" id="UP000319712">
    <property type="component" value="Unassembled WGS sequence"/>
</dbReference>